<comment type="caution">
    <text evidence="2">The sequence shown here is derived from an EMBL/GenBank/DDBJ whole genome shotgun (WGS) entry which is preliminary data.</text>
</comment>
<keyword evidence="1" id="KW-0812">Transmembrane</keyword>
<name>A0A7Z0I057_9RHOB</name>
<evidence type="ECO:0000313" key="2">
    <source>
        <dbReference type="EMBL" id="NYS25494.1"/>
    </source>
</evidence>
<accession>A0A7Z0I057</accession>
<gene>
    <name evidence="2" type="ORF">HUK65_10870</name>
</gene>
<evidence type="ECO:0000313" key="3">
    <source>
        <dbReference type="Proteomes" id="UP000529417"/>
    </source>
</evidence>
<keyword evidence="1" id="KW-1133">Transmembrane helix</keyword>
<keyword evidence="3" id="KW-1185">Reference proteome</keyword>
<reference evidence="2 3" key="1">
    <citation type="journal article" date="2000" name="Arch. Microbiol.">
        <title>Rhodobaca bogoriensis gen. nov. and sp. nov., an alkaliphilic purple nonsulfur bacterium from African Rift Valley soda lakes.</title>
        <authorList>
            <person name="Milford A.D."/>
            <person name="Achenbach L.A."/>
            <person name="Jung D.O."/>
            <person name="Madigan M.T."/>
        </authorList>
    </citation>
    <scope>NUCLEOTIDE SEQUENCE [LARGE SCALE GENOMIC DNA]</scope>
    <source>
        <strain evidence="2 3">2376</strain>
    </source>
</reference>
<dbReference type="EMBL" id="JACBXS010000020">
    <property type="protein sequence ID" value="NYS25494.1"/>
    <property type="molecule type" value="Genomic_DNA"/>
</dbReference>
<dbReference type="AlphaFoldDB" id="A0A7Z0I057"/>
<dbReference type="Proteomes" id="UP000529417">
    <property type="component" value="Unassembled WGS sequence"/>
</dbReference>
<protein>
    <submittedName>
        <fullName evidence="2">Uncharacterized protein</fullName>
    </submittedName>
</protein>
<proteinExistence type="predicted"/>
<dbReference type="RefSeq" id="WP_179906239.1">
    <property type="nucleotide sequence ID" value="NZ_JACBXS010000020.1"/>
</dbReference>
<keyword evidence="1" id="KW-0472">Membrane</keyword>
<feature type="transmembrane region" description="Helical" evidence="1">
    <location>
        <begin position="20"/>
        <end position="46"/>
    </location>
</feature>
<evidence type="ECO:0000256" key="1">
    <source>
        <dbReference type="SAM" id="Phobius"/>
    </source>
</evidence>
<sequence>MTGMTTGALIAGMGLFAGSPLWVAVLLYSLGGTIGMVALATLICVFPRGKPEAAEPGNKTVASVAEVARQ</sequence>
<organism evidence="2 3">
    <name type="scientific">Rhabdonatronobacter sediminivivens</name>
    <dbReference type="NCBI Taxonomy" id="2743469"/>
    <lineage>
        <taxon>Bacteria</taxon>
        <taxon>Pseudomonadati</taxon>
        <taxon>Pseudomonadota</taxon>
        <taxon>Alphaproteobacteria</taxon>
        <taxon>Rhodobacterales</taxon>
        <taxon>Paracoccaceae</taxon>
        <taxon>Rhabdonatronobacter</taxon>
    </lineage>
</organism>